<comment type="caution">
    <text evidence="2">The sequence shown here is derived from an EMBL/GenBank/DDBJ whole genome shotgun (WGS) entry which is preliminary data.</text>
</comment>
<feature type="compositionally biased region" description="Basic and acidic residues" evidence="1">
    <location>
        <begin position="346"/>
        <end position="355"/>
    </location>
</feature>
<feature type="region of interest" description="Disordered" evidence="1">
    <location>
        <begin position="61"/>
        <end position="114"/>
    </location>
</feature>
<feature type="compositionally biased region" description="Polar residues" evidence="1">
    <location>
        <begin position="80"/>
        <end position="92"/>
    </location>
</feature>
<evidence type="ECO:0000256" key="1">
    <source>
        <dbReference type="SAM" id="MobiDB-lite"/>
    </source>
</evidence>
<gene>
    <name evidence="2" type="ORF">PCANC_07903</name>
</gene>
<organism evidence="2 3">
    <name type="scientific">Puccinia coronata f. sp. avenae</name>
    <dbReference type="NCBI Taxonomy" id="200324"/>
    <lineage>
        <taxon>Eukaryota</taxon>
        <taxon>Fungi</taxon>
        <taxon>Dikarya</taxon>
        <taxon>Basidiomycota</taxon>
        <taxon>Pucciniomycotina</taxon>
        <taxon>Pucciniomycetes</taxon>
        <taxon>Pucciniales</taxon>
        <taxon>Pucciniaceae</taxon>
        <taxon>Puccinia</taxon>
    </lineage>
</organism>
<dbReference type="Proteomes" id="UP000235388">
    <property type="component" value="Unassembled WGS sequence"/>
</dbReference>
<dbReference type="EMBL" id="PGCJ01000155">
    <property type="protein sequence ID" value="PLW42735.1"/>
    <property type="molecule type" value="Genomic_DNA"/>
</dbReference>
<proteinExistence type="predicted"/>
<sequence length="434" mass="48177">MAQIEEVEDDVPSTPPNTTGSDIPGPQSVRRESTCLRTPINHLGFIPTYCDSCRALGPMATTDKTQKSKPSTVAHKDQLLSGTTNSGNQVVDKNNCRDSDEENRKAGKKKAKGLDKDGYKHPTLYFYPRGKGPKQKDTQTTLFQCQWCSGQFKTSRNSSYNLKTHRDGGFNKGTNKPQPVCTGRSKAIASGCKLPPTATQIASDEANANPLGSGTLIAFTSRGCFDNTTLNKLIVIWIINSFIWAASHAHQLYLEQQLQVIKAIKASYSQISLVLDVWRTKGSHKAFVGITCCYITQDSIYMCRHLATKPEKTDKYFPTLDKIAEDKEEAAQLQGDQHDIIEVTNDKENGDKANIDPEDAEKQTPVPGWEWDDGEDEEIDNSITSGIGFTLKKIDYICRRISTSPQKQAEWNLKLWASKLGYKGRGVIGGYRIQ</sequence>
<dbReference type="STRING" id="200324.A0A2N5UYA7"/>
<evidence type="ECO:0000313" key="3">
    <source>
        <dbReference type="Proteomes" id="UP000235388"/>
    </source>
</evidence>
<feature type="compositionally biased region" description="Basic and acidic residues" evidence="1">
    <location>
        <begin position="94"/>
        <end position="105"/>
    </location>
</feature>
<feature type="region of interest" description="Disordered" evidence="1">
    <location>
        <begin position="159"/>
        <end position="179"/>
    </location>
</feature>
<dbReference type="AlphaFoldDB" id="A0A2N5UYA7"/>
<feature type="region of interest" description="Disordered" evidence="1">
    <location>
        <begin position="346"/>
        <end position="368"/>
    </location>
</feature>
<accession>A0A2N5UYA7</accession>
<dbReference type="OrthoDB" id="2505348at2759"/>
<evidence type="ECO:0000313" key="2">
    <source>
        <dbReference type="EMBL" id="PLW42735.1"/>
    </source>
</evidence>
<name>A0A2N5UYA7_9BASI</name>
<reference evidence="2 3" key="1">
    <citation type="submission" date="2017-11" db="EMBL/GenBank/DDBJ databases">
        <title>De novo assembly and phasing of dikaryotic genomes from two isolates of Puccinia coronata f. sp. avenae, the causal agent of oat crown rust.</title>
        <authorList>
            <person name="Miller M.E."/>
            <person name="Zhang Y."/>
            <person name="Omidvar V."/>
            <person name="Sperschneider J."/>
            <person name="Schwessinger B."/>
            <person name="Raley C."/>
            <person name="Palmer J.M."/>
            <person name="Garnica D."/>
            <person name="Upadhyaya N."/>
            <person name="Rathjen J."/>
            <person name="Taylor J.M."/>
            <person name="Park R.F."/>
            <person name="Dodds P.N."/>
            <person name="Hirsch C.D."/>
            <person name="Kianian S.F."/>
            <person name="Figueroa M."/>
        </authorList>
    </citation>
    <scope>NUCLEOTIDE SEQUENCE [LARGE SCALE GENOMIC DNA]</scope>
    <source>
        <strain evidence="2">12NC29</strain>
    </source>
</reference>
<dbReference type="PANTHER" id="PTHR47501:SF5">
    <property type="entry name" value="HAT C-TERMINAL DIMERISATION DOMAIN-CONTAINING PROTEIN"/>
    <property type="match status" value="1"/>
</dbReference>
<feature type="compositionally biased region" description="Acidic residues" evidence="1">
    <location>
        <begin position="1"/>
        <end position="11"/>
    </location>
</feature>
<feature type="region of interest" description="Disordered" evidence="1">
    <location>
        <begin position="1"/>
        <end position="29"/>
    </location>
</feature>
<dbReference type="PANTHER" id="PTHR47501">
    <property type="entry name" value="TRANSPOSASE-RELATED"/>
    <property type="match status" value="1"/>
</dbReference>
<keyword evidence="3" id="KW-1185">Reference proteome</keyword>
<protein>
    <submittedName>
        <fullName evidence="2">Uncharacterized protein</fullName>
    </submittedName>
</protein>